<keyword evidence="4" id="KW-0378">Hydrolase</keyword>
<comment type="caution">
    <text evidence="9">The sequence shown here is derived from an EMBL/GenBank/DDBJ whole genome shotgun (WGS) entry which is preliminary data.</text>
</comment>
<dbReference type="GO" id="GO:0016020">
    <property type="term" value="C:membrane"/>
    <property type="evidence" value="ECO:0007669"/>
    <property type="project" value="InterPro"/>
</dbReference>
<comment type="cofactor">
    <cofactor evidence="1">
        <name>Zn(2+)</name>
        <dbReference type="ChEBI" id="CHEBI:29105"/>
    </cofactor>
</comment>
<name>A0AA37Q7U0_9BACT</name>
<evidence type="ECO:0000313" key="9">
    <source>
        <dbReference type="EMBL" id="GLC23946.1"/>
    </source>
</evidence>
<dbReference type="SUPFAM" id="SSF49373">
    <property type="entry name" value="Invasin/intimin cell-adhesion fragments"/>
    <property type="match status" value="4"/>
</dbReference>
<evidence type="ECO:0000259" key="8">
    <source>
        <dbReference type="SMART" id="SM00635"/>
    </source>
</evidence>
<evidence type="ECO:0000256" key="3">
    <source>
        <dbReference type="ARBA" id="ARBA00022723"/>
    </source>
</evidence>
<evidence type="ECO:0000313" key="10">
    <source>
        <dbReference type="Proteomes" id="UP001161325"/>
    </source>
</evidence>
<dbReference type="AlphaFoldDB" id="A0AA37Q7U0"/>
<dbReference type="Pfam" id="PF01457">
    <property type="entry name" value="Peptidase_M8"/>
    <property type="match status" value="1"/>
</dbReference>
<dbReference type="GO" id="GO:0006508">
    <property type="term" value="P:proteolysis"/>
    <property type="evidence" value="ECO:0007669"/>
    <property type="project" value="UniProtKB-KW"/>
</dbReference>
<keyword evidence="3" id="KW-0479">Metal-binding</keyword>
<dbReference type="EMBL" id="BRXS01000001">
    <property type="protein sequence ID" value="GLC23946.1"/>
    <property type="molecule type" value="Genomic_DNA"/>
</dbReference>
<evidence type="ECO:0000256" key="2">
    <source>
        <dbReference type="ARBA" id="ARBA00022670"/>
    </source>
</evidence>
<feature type="domain" description="BIG2" evidence="8">
    <location>
        <begin position="137"/>
        <end position="216"/>
    </location>
</feature>
<feature type="domain" description="BIG2" evidence="8">
    <location>
        <begin position="52"/>
        <end position="132"/>
    </location>
</feature>
<dbReference type="InterPro" id="IPR001577">
    <property type="entry name" value="Peptidase_M8"/>
</dbReference>
<evidence type="ECO:0000256" key="6">
    <source>
        <dbReference type="ARBA" id="ARBA00023049"/>
    </source>
</evidence>
<evidence type="ECO:0000256" key="7">
    <source>
        <dbReference type="SAM" id="SignalP"/>
    </source>
</evidence>
<dbReference type="RefSeq" id="WP_284348392.1">
    <property type="nucleotide sequence ID" value="NZ_BRXS01000001.1"/>
</dbReference>
<dbReference type="SUPFAM" id="SSF55486">
    <property type="entry name" value="Metalloproteases ('zincins'), catalytic domain"/>
    <property type="match status" value="1"/>
</dbReference>
<dbReference type="InterPro" id="IPR003343">
    <property type="entry name" value="Big_2"/>
</dbReference>
<proteinExistence type="predicted"/>
<dbReference type="GO" id="GO:0004222">
    <property type="term" value="F:metalloendopeptidase activity"/>
    <property type="evidence" value="ECO:0007669"/>
    <property type="project" value="InterPro"/>
</dbReference>
<dbReference type="InterPro" id="IPR008964">
    <property type="entry name" value="Invasin/intimin_cell_adhesion"/>
</dbReference>
<sequence>MLPARLHPRTPAAPRSRASALLCFGALVLLAACGGGGGGDGGGPTGGGTPTAVTKLQLATAPDSLAEQEERQYSVTATAADGRTVGSPTLAWSSSDTTILVVSSTGTVRGVRPGRATLRVASGSVTAEASLRVVAASVAEVRIRGADSIVVGTSVPLLAEPVDATGRPLLDRTVTWAVQDTNIARVGADGIVRGVALGRTTVTASLGAVIGTRAIVVRPSFAASLAFVRVPDTLYTSVPDSVRAAFSDSAGRVVTDGRPITYSTDAPTVVEVQPDGRIRPLAAGTATIRASGDRLVASRQVTVRVAPVTQVVVAPDTLTILNGSGAQLYPILLDLGGTRQFRRAVSYQSENPGVATVTATGAVRAVALGSTTVRVTSERGEGRAVVRVIDPPADRFRVELRFVVPTEKPFEDAFRNGVADWERAILQGGAGLTINFPENACGSADPARTEAVRHLLIYVRLDHIDGRGGVLGSAGPCFLRAADGLPIVGQMRFDTTDLRALLNAGTLQAVVTHEIGHVVGVSRFTWNSALRTLAPNVATAPDPRFIGRRGMLASAGMGFTMPGEGVPIESEDGSGAAGPHWREAVFTIELMTGVMESPTAPGTPLERRPMSLLTIESLGDVGYQVVQGAADVFGRLLETPLTGAALADRLPALLRTTPRSPLPHAERLAPVGTVGADGHVRLRR</sequence>
<keyword evidence="6" id="KW-0482">Metalloprotease</keyword>
<dbReference type="GO" id="GO:0046872">
    <property type="term" value="F:metal ion binding"/>
    <property type="evidence" value="ECO:0007669"/>
    <property type="project" value="UniProtKB-KW"/>
</dbReference>
<evidence type="ECO:0000256" key="1">
    <source>
        <dbReference type="ARBA" id="ARBA00001947"/>
    </source>
</evidence>
<keyword evidence="5" id="KW-0862">Zinc</keyword>
<feature type="signal peptide" evidence="7">
    <location>
        <begin position="1"/>
        <end position="31"/>
    </location>
</feature>
<keyword evidence="10" id="KW-1185">Reference proteome</keyword>
<keyword evidence="7" id="KW-0732">Signal</keyword>
<keyword evidence="2" id="KW-0645">Protease</keyword>
<dbReference type="GO" id="GO:0007155">
    <property type="term" value="P:cell adhesion"/>
    <property type="evidence" value="ECO:0007669"/>
    <property type="project" value="InterPro"/>
</dbReference>
<organism evidence="9 10">
    <name type="scientific">Roseisolibacter agri</name>
    <dbReference type="NCBI Taxonomy" id="2014610"/>
    <lineage>
        <taxon>Bacteria</taxon>
        <taxon>Pseudomonadati</taxon>
        <taxon>Gemmatimonadota</taxon>
        <taxon>Gemmatimonadia</taxon>
        <taxon>Gemmatimonadales</taxon>
        <taxon>Gemmatimonadaceae</taxon>
        <taxon>Roseisolibacter</taxon>
    </lineage>
</organism>
<evidence type="ECO:0000256" key="4">
    <source>
        <dbReference type="ARBA" id="ARBA00022801"/>
    </source>
</evidence>
<gene>
    <name evidence="9" type="ORF">rosag_04590</name>
</gene>
<accession>A0AA37Q7U0</accession>
<dbReference type="Gene3D" id="3.90.132.10">
    <property type="entry name" value="Leishmanolysin , domain 2"/>
    <property type="match status" value="1"/>
</dbReference>
<dbReference type="SMART" id="SM00635">
    <property type="entry name" value="BID_2"/>
    <property type="match status" value="4"/>
</dbReference>
<feature type="domain" description="BIG2" evidence="8">
    <location>
        <begin position="224"/>
        <end position="302"/>
    </location>
</feature>
<dbReference type="Gene3D" id="2.60.40.1080">
    <property type="match status" value="4"/>
</dbReference>
<reference evidence="9" key="1">
    <citation type="submission" date="2022-08" db="EMBL/GenBank/DDBJ databases">
        <title>Draft genome sequencing of Roseisolibacter agri AW1220.</title>
        <authorList>
            <person name="Tobiishi Y."/>
            <person name="Tonouchi A."/>
        </authorList>
    </citation>
    <scope>NUCLEOTIDE SEQUENCE</scope>
    <source>
        <strain evidence="9">AW1220</strain>
    </source>
</reference>
<protein>
    <recommendedName>
        <fullName evidence="8">BIG2 domain-containing protein</fullName>
    </recommendedName>
</protein>
<evidence type="ECO:0000256" key="5">
    <source>
        <dbReference type="ARBA" id="ARBA00022833"/>
    </source>
</evidence>
<dbReference type="Pfam" id="PF02368">
    <property type="entry name" value="Big_2"/>
    <property type="match status" value="3"/>
</dbReference>
<feature type="chain" id="PRO_5041466587" description="BIG2 domain-containing protein" evidence="7">
    <location>
        <begin position="32"/>
        <end position="684"/>
    </location>
</feature>
<dbReference type="PROSITE" id="PS51257">
    <property type="entry name" value="PROKAR_LIPOPROTEIN"/>
    <property type="match status" value="1"/>
</dbReference>
<feature type="domain" description="BIG2" evidence="8">
    <location>
        <begin position="307"/>
        <end position="387"/>
    </location>
</feature>
<dbReference type="Proteomes" id="UP001161325">
    <property type="component" value="Unassembled WGS sequence"/>
</dbReference>